<dbReference type="AlphaFoldDB" id="A0AAD6V4R6"/>
<accession>A0AAD6V4R6</accession>
<evidence type="ECO:0000313" key="1">
    <source>
        <dbReference type="EMBL" id="KAJ7202290.1"/>
    </source>
</evidence>
<gene>
    <name evidence="1" type="ORF">GGX14DRAFT_399455</name>
</gene>
<name>A0AAD6V4R6_9AGAR</name>
<reference evidence="1" key="1">
    <citation type="submission" date="2023-03" db="EMBL/GenBank/DDBJ databases">
        <title>Massive genome expansion in bonnet fungi (Mycena s.s.) driven by repeated elements and novel gene families across ecological guilds.</title>
        <authorList>
            <consortium name="Lawrence Berkeley National Laboratory"/>
            <person name="Harder C.B."/>
            <person name="Miyauchi S."/>
            <person name="Viragh M."/>
            <person name="Kuo A."/>
            <person name="Thoen E."/>
            <person name="Andreopoulos B."/>
            <person name="Lu D."/>
            <person name="Skrede I."/>
            <person name="Drula E."/>
            <person name="Henrissat B."/>
            <person name="Morin E."/>
            <person name="Kohler A."/>
            <person name="Barry K."/>
            <person name="LaButti K."/>
            <person name="Morin E."/>
            <person name="Salamov A."/>
            <person name="Lipzen A."/>
            <person name="Mereny Z."/>
            <person name="Hegedus B."/>
            <person name="Baldrian P."/>
            <person name="Stursova M."/>
            <person name="Weitz H."/>
            <person name="Taylor A."/>
            <person name="Grigoriev I.V."/>
            <person name="Nagy L.G."/>
            <person name="Martin F."/>
            <person name="Kauserud H."/>
        </authorList>
    </citation>
    <scope>NUCLEOTIDE SEQUENCE</scope>
    <source>
        <strain evidence="1">9144</strain>
    </source>
</reference>
<organism evidence="1 2">
    <name type="scientific">Mycena pura</name>
    <dbReference type="NCBI Taxonomy" id="153505"/>
    <lineage>
        <taxon>Eukaryota</taxon>
        <taxon>Fungi</taxon>
        <taxon>Dikarya</taxon>
        <taxon>Basidiomycota</taxon>
        <taxon>Agaricomycotina</taxon>
        <taxon>Agaricomycetes</taxon>
        <taxon>Agaricomycetidae</taxon>
        <taxon>Agaricales</taxon>
        <taxon>Marasmiineae</taxon>
        <taxon>Mycenaceae</taxon>
        <taxon>Mycena</taxon>
    </lineage>
</organism>
<dbReference type="Proteomes" id="UP001219525">
    <property type="component" value="Unassembled WGS sequence"/>
</dbReference>
<proteinExistence type="predicted"/>
<keyword evidence="2" id="KW-1185">Reference proteome</keyword>
<evidence type="ECO:0000313" key="2">
    <source>
        <dbReference type="Proteomes" id="UP001219525"/>
    </source>
</evidence>
<sequence length="177" mass="19666">MTLMAQVASMHLQLEPLQAFFHLEELFTLVSLALTILSSAVANTTLSEKAEISQYGKISASGRVQRQRSVLNLNAERGAQLGPGQVWTDFRTELSEHGREKTIESEIVPGTFANLRGTRPEEVRIRRDSAKMVAIDVDVVEIHMGRGLETILSTLTGMSYSDILVEYQPNICVKLYS</sequence>
<comment type="caution">
    <text evidence="1">The sequence shown here is derived from an EMBL/GenBank/DDBJ whole genome shotgun (WGS) entry which is preliminary data.</text>
</comment>
<dbReference type="EMBL" id="JARJCW010000055">
    <property type="protein sequence ID" value="KAJ7202290.1"/>
    <property type="molecule type" value="Genomic_DNA"/>
</dbReference>
<protein>
    <submittedName>
        <fullName evidence="1">Uncharacterized protein</fullName>
    </submittedName>
</protein>